<proteinExistence type="predicted"/>
<keyword evidence="1" id="KW-0805">Transcription regulation</keyword>
<dbReference type="InterPro" id="IPR018060">
    <property type="entry name" value="HTH_AraC"/>
</dbReference>
<gene>
    <name evidence="5" type="ORF">EIP75_20825</name>
</gene>
<keyword evidence="2" id="KW-0238">DNA-binding</keyword>
<dbReference type="Pfam" id="PF14525">
    <property type="entry name" value="AraC_binding_2"/>
    <property type="match status" value="1"/>
</dbReference>
<dbReference type="GO" id="GO:0003700">
    <property type="term" value="F:DNA-binding transcription factor activity"/>
    <property type="evidence" value="ECO:0007669"/>
    <property type="project" value="InterPro"/>
</dbReference>
<evidence type="ECO:0000256" key="2">
    <source>
        <dbReference type="ARBA" id="ARBA00023125"/>
    </source>
</evidence>
<dbReference type="Proteomes" id="UP000269265">
    <property type="component" value="Unassembled WGS sequence"/>
</dbReference>
<dbReference type="InterPro" id="IPR035418">
    <property type="entry name" value="AraC-bd_2"/>
</dbReference>
<dbReference type="EMBL" id="RSED01000023">
    <property type="protein sequence ID" value="RRS02396.1"/>
    <property type="molecule type" value="Genomic_DNA"/>
</dbReference>
<dbReference type="PROSITE" id="PS01124">
    <property type="entry name" value="HTH_ARAC_FAMILY_2"/>
    <property type="match status" value="1"/>
</dbReference>
<evidence type="ECO:0000256" key="1">
    <source>
        <dbReference type="ARBA" id="ARBA00023015"/>
    </source>
</evidence>
<dbReference type="SUPFAM" id="SSF46689">
    <property type="entry name" value="Homeodomain-like"/>
    <property type="match status" value="2"/>
</dbReference>
<dbReference type="InterPro" id="IPR009057">
    <property type="entry name" value="Homeodomain-like_sf"/>
</dbReference>
<comment type="caution">
    <text evidence="5">The sequence shown here is derived from an EMBL/GenBank/DDBJ whole genome shotgun (WGS) entry which is preliminary data.</text>
</comment>
<dbReference type="GO" id="GO:0043565">
    <property type="term" value="F:sequence-specific DNA binding"/>
    <property type="evidence" value="ECO:0007669"/>
    <property type="project" value="InterPro"/>
</dbReference>
<feature type="domain" description="HTH araC/xylS-type" evidence="4">
    <location>
        <begin position="222"/>
        <end position="325"/>
    </location>
</feature>
<accession>A0A426V674</accession>
<organism evidence="5 6">
    <name type="scientific">Aquabacterium soli</name>
    <dbReference type="NCBI Taxonomy" id="2493092"/>
    <lineage>
        <taxon>Bacteria</taxon>
        <taxon>Pseudomonadati</taxon>
        <taxon>Pseudomonadota</taxon>
        <taxon>Betaproteobacteria</taxon>
        <taxon>Burkholderiales</taxon>
        <taxon>Aquabacterium</taxon>
    </lineage>
</organism>
<dbReference type="Gene3D" id="1.10.10.60">
    <property type="entry name" value="Homeodomain-like"/>
    <property type="match status" value="1"/>
</dbReference>
<evidence type="ECO:0000259" key="4">
    <source>
        <dbReference type="PROSITE" id="PS01124"/>
    </source>
</evidence>
<reference evidence="5 6" key="1">
    <citation type="submission" date="2018-12" db="EMBL/GenBank/DDBJ databases">
        <title>The whole draft genome of Aquabacterium sp. SJQ9.</title>
        <authorList>
            <person name="Sun L."/>
            <person name="Gao X."/>
            <person name="Chen W."/>
            <person name="Huang K."/>
        </authorList>
    </citation>
    <scope>NUCLEOTIDE SEQUENCE [LARGE SCALE GENOMIC DNA]</scope>
    <source>
        <strain evidence="5 6">SJQ9</strain>
    </source>
</reference>
<evidence type="ECO:0000313" key="5">
    <source>
        <dbReference type="EMBL" id="RRS02396.1"/>
    </source>
</evidence>
<name>A0A426V674_9BURK</name>
<evidence type="ECO:0000256" key="3">
    <source>
        <dbReference type="ARBA" id="ARBA00023163"/>
    </source>
</evidence>
<keyword evidence="3" id="KW-0804">Transcription</keyword>
<dbReference type="OrthoDB" id="185346at2"/>
<dbReference type="InterPro" id="IPR050204">
    <property type="entry name" value="AraC_XylS_family_regulators"/>
</dbReference>
<sequence>MSPFPAPQLLDSFPLVRACTAEQARHEIGRAFSQHQLELHGDTQALHAHHNQVRLEEASLNVLSYGAEVTIDPGERGDFYMVQIPLRGSARLESSSDDIHVDSDVLSILQPKGHGRMHWSSDCQMLLLSAPSQLVQRRFFNDHAPRTLDFALSRSRQDPGVAAWCQAAMDITHNLDKFGSLWLSHRAACASMEEFLLSAFALLMPTDAGNTRPERNNERCVRRAKEYIHAHLDRALTLCEISDHACVSARTLESAFRRQGEASPLSYARDQRLKAAHELLCNANRSGRPVAVTEVALHFGFVHLGRFAAQYRKRYGCSPSDTLRPRVAGFIPGQFRHSEHSLLQAA</sequence>
<dbReference type="PANTHER" id="PTHR46796:SF6">
    <property type="entry name" value="ARAC SUBFAMILY"/>
    <property type="match status" value="1"/>
</dbReference>
<keyword evidence="6" id="KW-1185">Reference proteome</keyword>
<dbReference type="AlphaFoldDB" id="A0A426V674"/>
<dbReference type="SMART" id="SM00342">
    <property type="entry name" value="HTH_ARAC"/>
    <property type="match status" value="1"/>
</dbReference>
<evidence type="ECO:0000313" key="6">
    <source>
        <dbReference type="Proteomes" id="UP000269265"/>
    </source>
</evidence>
<dbReference type="PANTHER" id="PTHR46796">
    <property type="entry name" value="HTH-TYPE TRANSCRIPTIONAL ACTIVATOR RHAS-RELATED"/>
    <property type="match status" value="1"/>
</dbReference>
<dbReference type="Pfam" id="PF12833">
    <property type="entry name" value="HTH_18"/>
    <property type="match status" value="1"/>
</dbReference>
<dbReference type="RefSeq" id="WP_125245123.1">
    <property type="nucleotide sequence ID" value="NZ_RSED01000023.1"/>
</dbReference>
<protein>
    <submittedName>
        <fullName evidence="5">AraC family transcriptional regulator</fullName>
    </submittedName>
</protein>